<comment type="caution">
    <text evidence="1">The sequence shown here is derived from an EMBL/GenBank/DDBJ whole genome shotgun (WGS) entry which is preliminary data.</text>
</comment>
<accession>A0ACB6G3N2</accession>
<organism evidence="1 2">
    <name type="scientific">Alternaria gaisen</name>
    <dbReference type="NCBI Taxonomy" id="167740"/>
    <lineage>
        <taxon>Eukaryota</taxon>
        <taxon>Fungi</taxon>
        <taxon>Dikarya</taxon>
        <taxon>Ascomycota</taxon>
        <taxon>Pezizomycotina</taxon>
        <taxon>Dothideomycetes</taxon>
        <taxon>Pleosporomycetidae</taxon>
        <taxon>Pleosporales</taxon>
        <taxon>Pleosporineae</taxon>
        <taxon>Pleosporaceae</taxon>
        <taxon>Alternaria</taxon>
        <taxon>Alternaria sect. Alternaria</taxon>
    </lineage>
</organism>
<protein>
    <submittedName>
        <fullName evidence="1">Uncharacterized protein</fullName>
    </submittedName>
</protein>
<name>A0ACB6G3N2_9PLEO</name>
<proteinExistence type="predicted"/>
<gene>
    <name evidence="1" type="ORF">AG0111_0g952</name>
</gene>
<reference evidence="1 2" key="1">
    <citation type="journal article" date="2019" name="bioRxiv">
        <title>Genomics, evolutionary history and diagnostics of the Alternaria alternata species group including apple and Asian pear pathotypes.</title>
        <authorList>
            <person name="Armitage A.D."/>
            <person name="Cockerton H.M."/>
            <person name="Sreenivasaprasad S."/>
            <person name="Woodhall J.W."/>
            <person name="Lane C.R."/>
            <person name="Harrison R.J."/>
            <person name="Clarkson J.P."/>
        </authorList>
    </citation>
    <scope>NUCLEOTIDE SEQUENCE [LARGE SCALE GENOMIC DNA]</scope>
    <source>
        <strain evidence="1 2">FERA 650</strain>
    </source>
</reference>
<dbReference type="EMBL" id="PDWZ02000001">
    <property type="protein sequence ID" value="KAB2111365.1"/>
    <property type="molecule type" value="Genomic_DNA"/>
</dbReference>
<evidence type="ECO:0000313" key="2">
    <source>
        <dbReference type="Proteomes" id="UP000293547"/>
    </source>
</evidence>
<keyword evidence="2" id="KW-1185">Reference proteome</keyword>
<sequence length="119" mass="13142">MNSSNSPIDSRESISFKHNQTSDHHCGSNEHCIERKSPSMKHVSGDFGYQFHESQTGLQYHPISTDVYVPCASASLTVNSGYTQARGGFIAVPDHSEDMWTCPNCGAENPSWQTFCPLC</sequence>
<dbReference type="Proteomes" id="UP000293547">
    <property type="component" value="Unassembled WGS sequence"/>
</dbReference>
<evidence type="ECO:0000313" key="1">
    <source>
        <dbReference type="EMBL" id="KAB2111365.1"/>
    </source>
</evidence>